<dbReference type="PROSITE" id="PS50850">
    <property type="entry name" value="MFS"/>
    <property type="match status" value="1"/>
</dbReference>
<feature type="transmembrane region" description="Helical" evidence="6">
    <location>
        <begin position="18"/>
        <end position="35"/>
    </location>
</feature>
<sequence>MTAANEVNESAQAPRSAYRTYVLCILTLVYAFNFIDRQIIGILSPFIQADLGLDDAQLGWLKGIYFALLYTLVGIPIAWLADRYSRVNIVCISLTLWSGFTALSGVASNYTQLALARIGVGIGEAGGSPPSHSMISDLYPKEKRAGALAFYSLGIPFGIMLAFFASAFILQGGSADWRWVMISVGLPGVALAVLMKLTVKEPVRGSDQVRQSQQQVSVGSAVKTLLSIPSWWGMCLGISFGSFGNYAISTWLIDFYVRAHAGLDVTQLLIWFGIINGTAYAAGVWLGGVIADRWGQKDKRAYGWLPALMMIVGTPCFYIALQVESLWLSVALITVLLFTSGTYLGPSFALAQTLAPVKVRAMSTALFFFVLNLIALGGGPTAVGIASNHFASSMGDVEALRFAMACLVIAYVLSILAFLWTATRVREDWALAAERNS</sequence>
<dbReference type="InterPro" id="IPR020846">
    <property type="entry name" value="MFS_dom"/>
</dbReference>
<evidence type="ECO:0000256" key="4">
    <source>
        <dbReference type="ARBA" id="ARBA00022989"/>
    </source>
</evidence>
<dbReference type="InterPro" id="IPR036259">
    <property type="entry name" value="MFS_trans_sf"/>
</dbReference>
<proteinExistence type="predicted"/>
<feature type="transmembrane region" description="Helical" evidence="6">
    <location>
        <begin position="302"/>
        <end position="320"/>
    </location>
</feature>
<comment type="caution">
    <text evidence="8">The sequence shown here is derived from an EMBL/GenBank/DDBJ whole genome shotgun (WGS) entry which is preliminary data.</text>
</comment>
<dbReference type="CDD" id="cd17328">
    <property type="entry name" value="MFS_spinster_like"/>
    <property type="match status" value="1"/>
</dbReference>
<comment type="subcellular location">
    <subcellularLocation>
        <location evidence="1">Membrane</location>
        <topology evidence="1">Multi-pass membrane protein</topology>
    </subcellularLocation>
</comment>
<dbReference type="Pfam" id="PF07690">
    <property type="entry name" value="MFS_1"/>
    <property type="match status" value="1"/>
</dbReference>
<evidence type="ECO:0000256" key="1">
    <source>
        <dbReference type="ARBA" id="ARBA00004141"/>
    </source>
</evidence>
<accession>A0ABS8G5J3</accession>
<dbReference type="PANTHER" id="PTHR23505">
    <property type="entry name" value="SPINSTER"/>
    <property type="match status" value="1"/>
</dbReference>
<feature type="transmembrane region" description="Helical" evidence="6">
    <location>
        <begin position="365"/>
        <end position="387"/>
    </location>
</feature>
<dbReference type="PANTHER" id="PTHR23505:SF79">
    <property type="entry name" value="PROTEIN SPINSTER"/>
    <property type="match status" value="1"/>
</dbReference>
<keyword evidence="3 6" id="KW-0812">Transmembrane</keyword>
<dbReference type="RefSeq" id="WP_229158167.1">
    <property type="nucleotide sequence ID" value="NZ_JAJEWP010000001.1"/>
</dbReference>
<feature type="transmembrane region" description="Helical" evidence="6">
    <location>
        <begin position="177"/>
        <end position="199"/>
    </location>
</feature>
<evidence type="ECO:0000256" key="2">
    <source>
        <dbReference type="ARBA" id="ARBA00022448"/>
    </source>
</evidence>
<evidence type="ECO:0000256" key="5">
    <source>
        <dbReference type="ARBA" id="ARBA00023136"/>
    </source>
</evidence>
<keyword evidence="5 6" id="KW-0472">Membrane</keyword>
<organism evidence="8 9">
    <name type="scientific">Fluctibacter halophilus</name>
    <dbReference type="NCBI Taxonomy" id="226011"/>
    <lineage>
        <taxon>Bacteria</taxon>
        <taxon>Pseudomonadati</taxon>
        <taxon>Pseudomonadota</taxon>
        <taxon>Gammaproteobacteria</taxon>
        <taxon>Alteromonadales</taxon>
        <taxon>Alteromonadaceae</taxon>
        <taxon>Fluctibacter</taxon>
    </lineage>
</organism>
<evidence type="ECO:0000259" key="7">
    <source>
        <dbReference type="PROSITE" id="PS50850"/>
    </source>
</evidence>
<dbReference type="InterPro" id="IPR011701">
    <property type="entry name" value="MFS"/>
</dbReference>
<feature type="transmembrane region" description="Helical" evidence="6">
    <location>
        <begin position="399"/>
        <end position="420"/>
    </location>
</feature>
<keyword evidence="4 6" id="KW-1133">Transmembrane helix</keyword>
<dbReference type="Gene3D" id="1.20.1250.20">
    <property type="entry name" value="MFS general substrate transporter like domains"/>
    <property type="match status" value="1"/>
</dbReference>
<dbReference type="EMBL" id="JAJEWP010000001">
    <property type="protein sequence ID" value="MCC2615852.1"/>
    <property type="molecule type" value="Genomic_DNA"/>
</dbReference>
<protein>
    <submittedName>
        <fullName evidence="8">MFS transporter</fullName>
    </submittedName>
</protein>
<feature type="transmembrane region" description="Helical" evidence="6">
    <location>
        <begin position="326"/>
        <end position="344"/>
    </location>
</feature>
<feature type="transmembrane region" description="Helical" evidence="6">
    <location>
        <begin position="268"/>
        <end position="290"/>
    </location>
</feature>
<feature type="domain" description="Major facilitator superfamily (MFS) profile" evidence="7">
    <location>
        <begin position="22"/>
        <end position="422"/>
    </location>
</feature>
<evidence type="ECO:0000313" key="9">
    <source>
        <dbReference type="Proteomes" id="UP001520878"/>
    </source>
</evidence>
<dbReference type="SUPFAM" id="SSF103473">
    <property type="entry name" value="MFS general substrate transporter"/>
    <property type="match status" value="1"/>
</dbReference>
<feature type="transmembrane region" description="Helical" evidence="6">
    <location>
        <begin position="148"/>
        <end position="171"/>
    </location>
</feature>
<gene>
    <name evidence="8" type="ORF">LJ739_06335</name>
</gene>
<reference evidence="8 9" key="1">
    <citation type="submission" date="2021-10" db="EMBL/GenBank/DDBJ databases">
        <title>Draft genome of Aestuariibacter halophilus JC2043.</title>
        <authorList>
            <person name="Emsley S.A."/>
            <person name="Pfannmuller K.M."/>
            <person name="Ushijima B."/>
            <person name="Saw J.H."/>
            <person name="Videau P."/>
        </authorList>
    </citation>
    <scope>NUCLEOTIDE SEQUENCE [LARGE SCALE GENOMIC DNA]</scope>
    <source>
        <strain evidence="8 9">JC2043</strain>
    </source>
</reference>
<dbReference type="InterPro" id="IPR044770">
    <property type="entry name" value="MFS_spinster-like"/>
</dbReference>
<feature type="transmembrane region" description="Helical" evidence="6">
    <location>
        <begin position="63"/>
        <end position="81"/>
    </location>
</feature>
<evidence type="ECO:0000256" key="6">
    <source>
        <dbReference type="SAM" id="Phobius"/>
    </source>
</evidence>
<evidence type="ECO:0000313" key="8">
    <source>
        <dbReference type="EMBL" id="MCC2615852.1"/>
    </source>
</evidence>
<keyword evidence="9" id="KW-1185">Reference proteome</keyword>
<keyword evidence="2" id="KW-0813">Transport</keyword>
<dbReference type="Proteomes" id="UP001520878">
    <property type="component" value="Unassembled WGS sequence"/>
</dbReference>
<feature type="transmembrane region" description="Helical" evidence="6">
    <location>
        <begin position="220"/>
        <end position="248"/>
    </location>
</feature>
<evidence type="ECO:0000256" key="3">
    <source>
        <dbReference type="ARBA" id="ARBA00022692"/>
    </source>
</evidence>
<name>A0ABS8G5J3_9ALTE</name>